<feature type="active site" description="Proton acceptor" evidence="4">
    <location>
        <position position="345"/>
    </location>
</feature>
<dbReference type="GeneID" id="25279162"/>
<dbReference type="GO" id="GO:0019369">
    <property type="term" value="P:arachidonate metabolic process"/>
    <property type="evidence" value="ECO:0007669"/>
    <property type="project" value="TreeGrafter"/>
</dbReference>
<dbReference type="InterPro" id="IPR002641">
    <property type="entry name" value="PNPLA_dom"/>
</dbReference>
<gene>
    <name evidence="7" type="ORF">A1O9_04229</name>
</gene>
<feature type="domain" description="PNPLA" evidence="6">
    <location>
        <begin position="155"/>
        <end position="358"/>
    </location>
</feature>
<comment type="caution">
    <text evidence="7">The sequence shown here is derived from an EMBL/GenBank/DDBJ whole genome shotgun (WGS) entry which is preliminary data.</text>
</comment>
<reference evidence="7 8" key="1">
    <citation type="submission" date="2013-03" db="EMBL/GenBank/DDBJ databases">
        <title>The Genome Sequence of Exophiala aquamarina CBS 119918.</title>
        <authorList>
            <consortium name="The Broad Institute Genomics Platform"/>
            <person name="Cuomo C."/>
            <person name="de Hoog S."/>
            <person name="Gorbushina A."/>
            <person name="Walker B."/>
            <person name="Young S.K."/>
            <person name="Zeng Q."/>
            <person name="Gargeya S."/>
            <person name="Fitzgerald M."/>
            <person name="Haas B."/>
            <person name="Abouelleil A."/>
            <person name="Allen A.W."/>
            <person name="Alvarado L."/>
            <person name="Arachchi H.M."/>
            <person name="Berlin A.M."/>
            <person name="Chapman S.B."/>
            <person name="Gainer-Dewar J."/>
            <person name="Goldberg J."/>
            <person name="Griggs A."/>
            <person name="Gujja S."/>
            <person name="Hansen M."/>
            <person name="Howarth C."/>
            <person name="Imamovic A."/>
            <person name="Ireland A."/>
            <person name="Larimer J."/>
            <person name="McCowan C."/>
            <person name="Murphy C."/>
            <person name="Pearson M."/>
            <person name="Poon T.W."/>
            <person name="Priest M."/>
            <person name="Roberts A."/>
            <person name="Saif S."/>
            <person name="Shea T."/>
            <person name="Sisk P."/>
            <person name="Sykes S."/>
            <person name="Wortman J."/>
            <person name="Nusbaum C."/>
            <person name="Birren B."/>
        </authorList>
    </citation>
    <scope>NUCLEOTIDE SEQUENCE [LARGE SCALE GENOMIC DNA]</scope>
    <source>
        <strain evidence="7 8">CBS 119918</strain>
    </source>
</reference>
<evidence type="ECO:0000256" key="2">
    <source>
        <dbReference type="ARBA" id="ARBA00022963"/>
    </source>
</evidence>
<dbReference type="EMBL" id="AMGV01000003">
    <property type="protein sequence ID" value="KEF59385.1"/>
    <property type="molecule type" value="Genomic_DNA"/>
</dbReference>
<dbReference type="SUPFAM" id="SSF52151">
    <property type="entry name" value="FabD/lysophospholipase-like"/>
    <property type="match status" value="1"/>
</dbReference>
<evidence type="ECO:0000256" key="5">
    <source>
        <dbReference type="SAM" id="MobiDB-lite"/>
    </source>
</evidence>
<proteinExistence type="predicted"/>
<accession>A0A072PV17</accession>
<dbReference type="AlphaFoldDB" id="A0A072PV17"/>
<keyword evidence="2 4" id="KW-0442">Lipid degradation</keyword>
<evidence type="ECO:0000313" key="7">
    <source>
        <dbReference type="EMBL" id="KEF59385.1"/>
    </source>
</evidence>
<dbReference type="GO" id="GO:0046486">
    <property type="term" value="P:glycerolipid metabolic process"/>
    <property type="evidence" value="ECO:0007669"/>
    <property type="project" value="UniProtKB-ARBA"/>
</dbReference>
<dbReference type="Proteomes" id="UP000027920">
    <property type="component" value="Unassembled WGS sequence"/>
</dbReference>
<dbReference type="Gene3D" id="3.40.1090.10">
    <property type="entry name" value="Cytosolic phospholipase A2 catalytic domain"/>
    <property type="match status" value="1"/>
</dbReference>
<organism evidence="7 8">
    <name type="scientific">Exophiala aquamarina CBS 119918</name>
    <dbReference type="NCBI Taxonomy" id="1182545"/>
    <lineage>
        <taxon>Eukaryota</taxon>
        <taxon>Fungi</taxon>
        <taxon>Dikarya</taxon>
        <taxon>Ascomycota</taxon>
        <taxon>Pezizomycotina</taxon>
        <taxon>Eurotiomycetes</taxon>
        <taxon>Chaetothyriomycetidae</taxon>
        <taxon>Chaetothyriales</taxon>
        <taxon>Herpotrichiellaceae</taxon>
        <taxon>Exophiala</taxon>
    </lineage>
</organism>
<feature type="active site" description="Nucleophile" evidence="4">
    <location>
        <position position="199"/>
    </location>
</feature>
<dbReference type="GO" id="GO:0047499">
    <property type="term" value="F:calcium-independent phospholipase A2 activity"/>
    <property type="evidence" value="ECO:0007669"/>
    <property type="project" value="TreeGrafter"/>
</dbReference>
<dbReference type="PANTHER" id="PTHR24185:SF1">
    <property type="entry name" value="CALCIUM-INDEPENDENT PHOSPHOLIPASE A2-GAMMA"/>
    <property type="match status" value="1"/>
</dbReference>
<dbReference type="InterPro" id="IPR016035">
    <property type="entry name" value="Acyl_Trfase/lysoPLipase"/>
</dbReference>
<evidence type="ECO:0000256" key="3">
    <source>
        <dbReference type="ARBA" id="ARBA00023098"/>
    </source>
</evidence>
<dbReference type="RefSeq" id="XP_013261975.1">
    <property type="nucleotide sequence ID" value="XM_013406521.1"/>
</dbReference>
<dbReference type="Pfam" id="PF01734">
    <property type="entry name" value="Patatin"/>
    <property type="match status" value="1"/>
</dbReference>
<keyword evidence="8" id="KW-1185">Reference proteome</keyword>
<protein>
    <recommendedName>
        <fullName evidence="6">PNPLA domain-containing protein</fullName>
    </recommendedName>
</protein>
<dbReference type="PANTHER" id="PTHR24185">
    <property type="entry name" value="CALCIUM-INDEPENDENT PHOSPHOLIPASE A2-GAMMA"/>
    <property type="match status" value="1"/>
</dbReference>
<dbReference type="HOGENOM" id="CLU_025516_0_0_1"/>
<dbReference type="VEuPathDB" id="FungiDB:A1O9_04229"/>
<evidence type="ECO:0000256" key="4">
    <source>
        <dbReference type="PROSITE-ProRule" id="PRU01161"/>
    </source>
</evidence>
<feature type="short sequence motif" description="GXGXXG" evidence="4">
    <location>
        <begin position="159"/>
        <end position="164"/>
    </location>
</feature>
<dbReference type="STRING" id="1182545.A0A072PV17"/>
<feature type="short sequence motif" description="GXSXG" evidence="4">
    <location>
        <begin position="197"/>
        <end position="201"/>
    </location>
</feature>
<feature type="region of interest" description="Disordered" evidence="5">
    <location>
        <begin position="19"/>
        <end position="56"/>
    </location>
</feature>
<dbReference type="GO" id="GO:0016042">
    <property type="term" value="P:lipid catabolic process"/>
    <property type="evidence" value="ECO:0007669"/>
    <property type="project" value="UniProtKB-UniRule"/>
</dbReference>
<keyword evidence="3 4" id="KW-0443">Lipid metabolism</keyword>
<sequence>MALPSASQASFDMSSLATAVNDASGKQSPWQQPAPPAAVETYQQSGYQHPPPLTPDPRIGAGAMVPTQSLQTQQTWNNTWHHQSSMGGPQLNCAMSSMQSYQPNWPPPTPQMTPQLPAPQSLVTYQTERQQNPETLSNVMRVQRDGDQPRVRKILSLDGGGVRGLSSLIILDYLMDMLSNIRGARLEPWQEFDMIAGTSTGGLIAIMLGRLRMSVADCIKAYKQLSHEIFTPIHGSANVAGKAIDFLKAKGKFRSEPLERCIKQMLKDHNLSEDELLVDCNPDSPAMFVCAVEGLNSDAVVIRSYKSKEFDDLYGVCKIWEAARATSAASTLFDPINIAGRDYVDGALKHNNPIEKVDEESKEKWPGDERLIISIGTGSAPGPDVTGDLKSIVEALRKIVTETEDRSNAFRKRNKDMIEANRLYRFNVFHGLADVGLAEHEAAGKVAAHTATYLKKYDTAREVELCASSLGETSQRLGYIAGEGRFYCS</sequence>
<name>A0A072PV17_9EURO</name>
<dbReference type="OrthoDB" id="4161490at2759"/>
<feature type="short sequence motif" description="DGA/G" evidence="4">
    <location>
        <begin position="345"/>
        <end position="347"/>
    </location>
</feature>
<evidence type="ECO:0000313" key="8">
    <source>
        <dbReference type="Proteomes" id="UP000027920"/>
    </source>
</evidence>
<evidence type="ECO:0000256" key="1">
    <source>
        <dbReference type="ARBA" id="ARBA00022801"/>
    </source>
</evidence>
<dbReference type="PROSITE" id="PS51635">
    <property type="entry name" value="PNPLA"/>
    <property type="match status" value="1"/>
</dbReference>
<keyword evidence="1 4" id="KW-0378">Hydrolase</keyword>
<dbReference type="GO" id="GO:0016020">
    <property type="term" value="C:membrane"/>
    <property type="evidence" value="ECO:0007669"/>
    <property type="project" value="TreeGrafter"/>
</dbReference>
<evidence type="ECO:0000259" key="6">
    <source>
        <dbReference type="PROSITE" id="PS51635"/>
    </source>
</evidence>